<evidence type="ECO:0000256" key="2">
    <source>
        <dbReference type="SAM" id="Phobius"/>
    </source>
</evidence>
<feature type="signal peptide" evidence="3">
    <location>
        <begin position="1"/>
        <end position="22"/>
    </location>
</feature>
<feature type="chain" id="PRO_5026721250" description="Esterase-like activity of phytase family protein" evidence="3">
    <location>
        <begin position="23"/>
        <end position="349"/>
    </location>
</feature>
<keyword evidence="2" id="KW-0812">Transmembrane</keyword>
<keyword evidence="3" id="KW-0732">Signal</keyword>
<dbReference type="Proteomes" id="UP000471120">
    <property type="component" value="Unassembled WGS sequence"/>
</dbReference>
<name>A0A6P2CDT4_9NOCA</name>
<keyword evidence="2" id="KW-0472">Membrane</keyword>
<dbReference type="AlphaFoldDB" id="A0A6P2CDT4"/>
<sequence>MRRAVVAVASAAVVLTAGTAAAQPAPRDAAIADLGDAETLCTPTDPDPRLDEISGLAVDGESLYVVGDSGSDDAVAELGPDCSVRRWIPLPVDPYDVEDLARTADGTLWFADIGDNARRRETVALISVDPATGTGTLHRLTYPDGPHDAETILMGADGVAVIVTKNLFGPSGIYRTPVPVDQLAEPGPTPLEDIGDLDLTERQDAGAALSESVFTGGAVAADGSVGAVRSYSHVHLFDLRGRDIAAALTAGPDVTAELPPQPQGEAVAFGPNGDLLVASEARGGPLPPILRIPDVVERFHEQRSGDGAASAAPPAESPAESPAAAPWVLLGGGLLAAAGSFALWRRRRS</sequence>
<feature type="compositionally biased region" description="Low complexity" evidence="1">
    <location>
        <begin position="308"/>
        <end position="322"/>
    </location>
</feature>
<organism evidence="4 5">
    <name type="scientific">Rhodococcus rhodnii</name>
    <dbReference type="NCBI Taxonomy" id="38312"/>
    <lineage>
        <taxon>Bacteria</taxon>
        <taxon>Bacillati</taxon>
        <taxon>Actinomycetota</taxon>
        <taxon>Actinomycetes</taxon>
        <taxon>Mycobacteriales</taxon>
        <taxon>Nocardiaceae</taxon>
        <taxon>Rhodococcus</taxon>
    </lineage>
</organism>
<evidence type="ECO:0000313" key="4">
    <source>
        <dbReference type="EMBL" id="TXG90914.1"/>
    </source>
</evidence>
<proteinExistence type="predicted"/>
<dbReference type="SUPFAM" id="SSF101898">
    <property type="entry name" value="NHL repeat"/>
    <property type="match status" value="1"/>
</dbReference>
<evidence type="ECO:0000313" key="5">
    <source>
        <dbReference type="Proteomes" id="UP000471120"/>
    </source>
</evidence>
<dbReference type="RefSeq" id="WP_010837645.1">
    <property type="nucleotide sequence ID" value="NZ_QRCM01000001.1"/>
</dbReference>
<gene>
    <name evidence="4" type="ORF">DW322_12620</name>
</gene>
<dbReference type="EMBL" id="QRCM01000001">
    <property type="protein sequence ID" value="TXG90914.1"/>
    <property type="molecule type" value="Genomic_DNA"/>
</dbReference>
<protein>
    <recommendedName>
        <fullName evidence="6">Esterase-like activity of phytase family protein</fullName>
    </recommendedName>
</protein>
<feature type="transmembrane region" description="Helical" evidence="2">
    <location>
        <begin position="324"/>
        <end position="344"/>
    </location>
</feature>
<feature type="region of interest" description="Disordered" evidence="1">
    <location>
        <begin position="301"/>
        <end position="322"/>
    </location>
</feature>
<keyword evidence="2" id="KW-1133">Transmembrane helix</keyword>
<accession>A0A6P2CDT4</accession>
<comment type="caution">
    <text evidence="4">The sequence shown here is derived from an EMBL/GenBank/DDBJ whole genome shotgun (WGS) entry which is preliminary data.</text>
</comment>
<evidence type="ECO:0000256" key="1">
    <source>
        <dbReference type="SAM" id="MobiDB-lite"/>
    </source>
</evidence>
<evidence type="ECO:0008006" key="6">
    <source>
        <dbReference type="Google" id="ProtNLM"/>
    </source>
</evidence>
<reference evidence="4 5" key="1">
    <citation type="submission" date="2018-07" db="EMBL/GenBank/DDBJ databases">
        <title>Genome sequence of Rhodococcus rhodnii ATCC 35071 from Rhodnius prolixus.</title>
        <authorList>
            <person name="Patel V."/>
            <person name="Vogel K.J."/>
        </authorList>
    </citation>
    <scope>NUCLEOTIDE SEQUENCE [LARGE SCALE GENOMIC DNA]</scope>
    <source>
        <strain evidence="4 5">ATCC 35071</strain>
    </source>
</reference>
<evidence type="ECO:0000256" key="3">
    <source>
        <dbReference type="SAM" id="SignalP"/>
    </source>
</evidence>